<organism evidence="6 7">
    <name type="scientific">Basidiobolus ranarum</name>
    <dbReference type="NCBI Taxonomy" id="34480"/>
    <lineage>
        <taxon>Eukaryota</taxon>
        <taxon>Fungi</taxon>
        <taxon>Fungi incertae sedis</taxon>
        <taxon>Zoopagomycota</taxon>
        <taxon>Entomophthoromycotina</taxon>
        <taxon>Basidiobolomycetes</taxon>
        <taxon>Basidiobolales</taxon>
        <taxon>Basidiobolaceae</taxon>
        <taxon>Basidiobolus</taxon>
    </lineage>
</organism>
<dbReference type="PROSITE" id="PS50293">
    <property type="entry name" value="TPR_REGION"/>
    <property type="match status" value="1"/>
</dbReference>
<dbReference type="Gene3D" id="1.20.5.420">
    <property type="entry name" value="Immunoglobulin FC, subunit C"/>
    <property type="match status" value="1"/>
</dbReference>
<name>A0ABR2WXJ6_9FUNG</name>
<feature type="repeat" description="TPR" evidence="4">
    <location>
        <begin position="107"/>
        <end position="140"/>
    </location>
</feature>
<dbReference type="Gene3D" id="1.25.40.10">
    <property type="entry name" value="Tetratricopeptide repeat domain"/>
    <property type="match status" value="1"/>
</dbReference>
<dbReference type="Pfam" id="PF13414">
    <property type="entry name" value="TPR_11"/>
    <property type="match status" value="1"/>
</dbReference>
<protein>
    <submittedName>
        <fullName evidence="6">Small glutamine-rich tetratricopeptide repeat-containing protein 2</fullName>
    </submittedName>
</protein>
<feature type="repeat" description="TPR" evidence="4">
    <location>
        <begin position="175"/>
        <end position="208"/>
    </location>
</feature>
<evidence type="ECO:0000256" key="3">
    <source>
        <dbReference type="ARBA" id="ARBA00022803"/>
    </source>
</evidence>
<dbReference type="InterPro" id="IPR047150">
    <property type="entry name" value="SGT"/>
</dbReference>
<evidence type="ECO:0000313" key="6">
    <source>
        <dbReference type="EMBL" id="KAK9766202.1"/>
    </source>
</evidence>
<evidence type="ECO:0000256" key="1">
    <source>
        <dbReference type="ARBA" id="ARBA00008175"/>
    </source>
</evidence>
<dbReference type="PANTHER" id="PTHR45831">
    <property type="entry name" value="LD24721P"/>
    <property type="match status" value="1"/>
</dbReference>
<dbReference type="SUPFAM" id="SSF48452">
    <property type="entry name" value="TPR-like"/>
    <property type="match status" value="1"/>
</dbReference>
<dbReference type="Pfam" id="PF00515">
    <property type="entry name" value="TPR_1"/>
    <property type="match status" value="1"/>
</dbReference>
<dbReference type="InterPro" id="IPR019734">
    <property type="entry name" value="TPR_rpt"/>
</dbReference>
<evidence type="ECO:0000256" key="4">
    <source>
        <dbReference type="PROSITE-ProRule" id="PRU00339"/>
    </source>
</evidence>
<gene>
    <name evidence="6" type="primary">sgt2</name>
    <name evidence="6" type="ORF">K7432_004884</name>
</gene>
<evidence type="ECO:0000259" key="5">
    <source>
        <dbReference type="Pfam" id="PF16546"/>
    </source>
</evidence>
<dbReference type="PROSITE" id="PS50005">
    <property type="entry name" value="TPR"/>
    <property type="match status" value="3"/>
</dbReference>
<dbReference type="InterPro" id="IPR032374">
    <property type="entry name" value="SGTA_dimer"/>
</dbReference>
<keyword evidence="2" id="KW-0677">Repeat</keyword>
<dbReference type="EMBL" id="JASJQH010000178">
    <property type="protein sequence ID" value="KAK9766202.1"/>
    <property type="molecule type" value="Genomic_DNA"/>
</dbReference>
<dbReference type="InterPro" id="IPR011990">
    <property type="entry name" value="TPR-like_helical_dom_sf"/>
</dbReference>
<comment type="similarity">
    <text evidence="1">Belongs to the SGT family.</text>
</comment>
<keyword evidence="7" id="KW-1185">Reference proteome</keyword>
<proteinExistence type="inferred from homology"/>
<dbReference type="PANTHER" id="PTHR45831:SF2">
    <property type="entry name" value="LD24721P"/>
    <property type="match status" value="1"/>
</dbReference>
<accession>A0ABR2WXJ6</accession>
<evidence type="ECO:0000313" key="7">
    <source>
        <dbReference type="Proteomes" id="UP001479436"/>
    </source>
</evidence>
<feature type="domain" description="SGTA homodimerisation" evidence="5">
    <location>
        <begin position="4"/>
        <end position="69"/>
    </location>
</feature>
<comment type="caution">
    <text evidence="6">The sequence shown here is derived from an EMBL/GenBank/DDBJ whole genome shotgun (WGS) entry which is preliminary data.</text>
</comment>
<dbReference type="Proteomes" id="UP001479436">
    <property type="component" value="Unassembled WGS sequence"/>
</dbReference>
<reference evidence="6 7" key="1">
    <citation type="submission" date="2023-04" db="EMBL/GenBank/DDBJ databases">
        <title>Genome of Basidiobolus ranarum AG-B5.</title>
        <authorList>
            <person name="Stajich J.E."/>
            <person name="Carter-House D."/>
            <person name="Gryganskyi A."/>
        </authorList>
    </citation>
    <scope>NUCLEOTIDE SEQUENCE [LARGE SCALE GENOMIC DNA]</scope>
    <source>
        <strain evidence="6 7">AG-B5</strain>
    </source>
</reference>
<dbReference type="Pfam" id="PF16546">
    <property type="entry name" value="SGTA_dimer"/>
    <property type="match status" value="1"/>
</dbReference>
<feature type="repeat" description="TPR" evidence="4">
    <location>
        <begin position="141"/>
        <end position="174"/>
    </location>
</feature>
<dbReference type="SMART" id="SM00028">
    <property type="entry name" value="TPR"/>
    <property type="match status" value="3"/>
</dbReference>
<keyword evidence="3 4" id="KW-0802">TPR repeat</keyword>
<sequence length="340" mass="36117">MSDNKKRLVFSILEFLQQSVNDGTIKADDVEGIEVAMQCIGESFGVDVQDETQRAMFTTKPATLSTIFDVFIKTQNKMSSKQASSAPQPEVPVAKKAEISEQEIAKAEELKKAGNKKVSEKDYEEAIKLYSQAIEINDNNSVYYANRAAAYGQLGDHDSAIADSIRAAEIDPTYVKAYSRMGHAYFSKGSYKEAVEAYEKGLELDSNNASMKSALSTARQKLQEVGPQNQARSAPGAGAGAGGLPNLGGMDFSSMMSNPAFMNMANQLMSNGGLERLLSNPNIAQMAQNMMGGGAGAGAGGDPAAGAPDGNPLADMMNNPELMNMARQFMGNQGGNNGSS</sequence>
<evidence type="ECO:0000256" key="2">
    <source>
        <dbReference type="ARBA" id="ARBA00022737"/>
    </source>
</evidence>